<feature type="domain" description="Reverse transcriptase" evidence="3">
    <location>
        <begin position="971"/>
        <end position="1248"/>
    </location>
</feature>
<keyword evidence="5" id="KW-1185">Reference proteome</keyword>
<keyword evidence="2" id="KW-0472">Membrane</keyword>
<dbReference type="Pfam" id="PF00078">
    <property type="entry name" value="RVT_1"/>
    <property type="match status" value="1"/>
</dbReference>
<evidence type="ECO:0000313" key="4">
    <source>
        <dbReference type="EMBL" id="KAL0153382.1"/>
    </source>
</evidence>
<feature type="compositionally biased region" description="Polar residues" evidence="1">
    <location>
        <begin position="172"/>
        <end position="186"/>
    </location>
</feature>
<dbReference type="Gene3D" id="3.60.10.10">
    <property type="entry name" value="Endonuclease/exonuclease/phosphatase"/>
    <property type="match status" value="1"/>
</dbReference>
<dbReference type="InterPro" id="IPR043502">
    <property type="entry name" value="DNA/RNA_pol_sf"/>
</dbReference>
<dbReference type="Proteomes" id="UP001529510">
    <property type="component" value="Unassembled WGS sequence"/>
</dbReference>
<proteinExistence type="predicted"/>
<evidence type="ECO:0000313" key="5">
    <source>
        <dbReference type="Proteomes" id="UP001529510"/>
    </source>
</evidence>
<dbReference type="CDD" id="cd01650">
    <property type="entry name" value="RT_nLTR_like"/>
    <property type="match status" value="1"/>
</dbReference>
<comment type="caution">
    <text evidence="4">The sequence shown here is derived from an EMBL/GenBank/DDBJ whole genome shotgun (WGS) entry which is preliminary data.</text>
</comment>
<reference evidence="4 5" key="1">
    <citation type="submission" date="2024-05" db="EMBL/GenBank/DDBJ databases">
        <title>Genome sequencing and assembly of Indian major carp, Cirrhinus mrigala (Hamilton, 1822).</title>
        <authorList>
            <person name="Mohindra V."/>
            <person name="Chowdhury L.M."/>
            <person name="Lal K."/>
            <person name="Jena J.K."/>
        </authorList>
    </citation>
    <scope>NUCLEOTIDE SEQUENCE [LARGE SCALE GENOMIC DNA]</scope>
    <source>
        <strain evidence="4">CM1030</strain>
        <tissue evidence="4">Blood</tissue>
    </source>
</reference>
<dbReference type="InterPro" id="IPR005135">
    <property type="entry name" value="Endo/exonuclease/phosphatase"/>
</dbReference>
<gene>
    <name evidence="4" type="ORF">M9458_051301</name>
</gene>
<dbReference type="Pfam" id="PF03372">
    <property type="entry name" value="Exo_endo_phos"/>
    <property type="match status" value="1"/>
</dbReference>
<evidence type="ECO:0000256" key="1">
    <source>
        <dbReference type="SAM" id="MobiDB-lite"/>
    </source>
</evidence>
<feature type="transmembrane region" description="Helical" evidence="2">
    <location>
        <begin position="391"/>
        <end position="409"/>
    </location>
</feature>
<feature type="region of interest" description="Disordered" evidence="1">
    <location>
        <begin position="126"/>
        <end position="206"/>
    </location>
</feature>
<evidence type="ECO:0000259" key="3">
    <source>
        <dbReference type="PROSITE" id="PS50878"/>
    </source>
</evidence>
<keyword evidence="2" id="KW-1133">Transmembrane helix</keyword>
<feature type="transmembrane region" description="Helical" evidence="2">
    <location>
        <begin position="306"/>
        <end position="333"/>
    </location>
</feature>
<protein>
    <recommendedName>
        <fullName evidence="3">Reverse transcriptase domain-containing protein</fullName>
    </recommendedName>
</protein>
<sequence>MLQKSPVIKYFASQRSSSFRNTDLPWIQHFASFNSVKVTGLLSSTLCHLVDFKESFLFGLCKDISNKMPGHHRHWSLVCYIDFALLLSGSAFTVGIADDKPCHPPVSATPKSLHVMSSIVTIMPEPPHPKPVNQRSAKVMPAKPAKLKPAQVMSTKPQPSHAKPAKPKPAQVMSTKAQPAHVTSSAPRPAHVTSKPHHVSADPLEPHRVSADPLEPCHVSADPPEPRHTQLTPQSLITYQLTPYKPRQVFSRPSKALPGCIQKLPDSRQDRFRCGNAVRVWLPLHAGLCVCMFMIVCVFDTVLLQLLLILFGLTLVGLTFCLADGLLATWIYFTVRLVYVGTAGNSRLTACCEPSHPLIPHLSDLLAVVLANAASLFSGFSMAITNKSNALALALFLFLFIAIGLPSYMELGYLPCELRALDGHLRLDSVTYEHCRSLGIIRRPRYIHRSVRRTFYIQQPKPSLIPCIWTRNRTLVKSKRLPRDCYSSLVYVKKSASTGNFAGNTGQMHHHFALLNCRSISDKGPYLNELITDIDLDMLFLTETWQTPNDFIQLNLLTPNGYHYLSTPRLSGKGGGLAVICRDSITLTRMDFHCTNTFEYMAMRAGSNCPITVILIYRPPKQQNHFFSELSELLTLACASSTQVILLGDFNIHVDTPCFNSTQLKAVLDCFDLNQNVNFPTHTRGHTLDLVCTSGLNNISISGLATAISDHKLITFDFTSTYPMKCTVNKTISYRKLSTINIDALTTSIASSAVSDVFNFTCPSKIYDLYHSAIADVFDELAPTITRSVPMSRSAPWYNKELRAMKAKGRQLERLFRKTGLTVHYLAFSDHVKHYKIALNTAHSSYISKTISTTINKPKSLFSMVNRLVQPPTQNAFLQESDDLCCSFLHYFQGKLDAVCGTFDAELTISTCKLAQSIQTLNSFSLTNPTLIKEIIQKSNSSSCQVDPAPTFLLKHCSSAISGSISHLVNMSLISATVPVLLKTAAITPILKKPTLDPGDFANYRPISNLPFVSKVMEKVVATQLQSFLTRNKHFEKFQSGFRSLHSTETALVRVINDLLLSCDSGNLSILLLLDLSSAFDTVSHKLLLMRLSEIGISGAALAWLSSYLMDRQYYITMHNHKSPIVPLKLGVPQGSVLGPLLFIIYIMPLGQIIRNYGFQYHCYADDIQIYTSCRPDSIHQTAALASCVDELKAWLSSNSLSLNLTKTEILIVGPPTVTKNITNPPRIDLEATSILPSATVKNLGIILDSSLNLDAYISKLSKAAFFQLRRIAKLRTFMSPKDAESLVHAFITSRLDYCNALFFWITSTLYLPFATYSKFCCKNVNIHQTV</sequence>
<dbReference type="SUPFAM" id="SSF56672">
    <property type="entry name" value="DNA/RNA polymerases"/>
    <property type="match status" value="1"/>
</dbReference>
<name>A0ABD0MW26_CIRMR</name>
<evidence type="ECO:0000256" key="2">
    <source>
        <dbReference type="SAM" id="Phobius"/>
    </source>
</evidence>
<dbReference type="EMBL" id="JAMKFB020000115">
    <property type="protein sequence ID" value="KAL0153382.1"/>
    <property type="molecule type" value="Genomic_DNA"/>
</dbReference>
<keyword evidence="2" id="KW-0812">Transmembrane</keyword>
<organism evidence="4 5">
    <name type="scientific">Cirrhinus mrigala</name>
    <name type="common">Mrigala</name>
    <dbReference type="NCBI Taxonomy" id="683832"/>
    <lineage>
        <taxon>Eukaryota</taxon>
        <taxon>Metazoa</taxon>
        <taxon>Chordata</taxon>
        <taxon>Craniata</taxon>
        <taxon>Vertebrata</taxon>
        <taxon>Euteleostomi</taxon>
        <taxon>Actinopterygii</taxon>
        <taxon>Neopterygii</taxon>
        <taxon>Teleostei</taxon>
        <taxon>Ostariophysi</taxon>
        <taxon>Cypriniformes</taxon>
        <taxon>Cyprinidae</taxon>
        <taxon>Labeoninae</taxon>
        <taxon>Labeonini</taxon>
        <taxon>Cirrhinus</taxon>
    </lineage>
</organism>
<accession>A0ABD0MW26</accession>
<dbReference type="InterPro" id="IPR036691">
    <property type="entry name" value="Endo/exonu/phosph_ase_sf"/>
</dbReference>
<dbReference type="SUPFAM" id="SSF56219">
    <property type="entry name" value="DNase I-like"/>
    <property type="match status" value="1"/>
</dbReference>
<dbReference type="PANTHER" id="PTHR33332">
    <property type="entry name" value="REVERSE TRANSCRIPTASE DOMAIN-CONTAINING PROTEIN"/>
    <property type="match status" value="1"/>
</dbReference>
<feature type="transmembrane region" description="Helical" evidence="2">
    <location>
        <begin position="365"/>
        <end position="384"/>
    </location>
</feature>
<dbReference type="InterPro" id="IPR000477">
    <property type="entry name" value="RT_dom"/>
</dbReference>
<dbReference type="PROSITE" id="PS50878">
    <property type="entry name" value="RT_POL"/>
    <property type="match status" value="1"/>
</dbReference>
<feature type="transmembrane region" description="Helical" evidence="2">
    <location>
        <begin position="280"/>
        <end position="299"/>
    </location>
</feature>